<reference evidence="1 2" key="1">
    <citation type="journal article" date="2021" name="Commun. Biol.">
        <title>The genome of Shorea leprosula (Dipterocarpaceae) highlights the ecological relevance of drought in aseasonal tropical rainforests.</title>
        <authorList>
            <person name="Ng K.K.S."/>
            <person name="Kobayashi M.J."/>
            <person name="Fawcett J.A."/>
            <person name="Hatakeyama M."/>
            <person name="Paape T."/>
            <person name="Ng C.H."/>
            <person name="Ang C.C."/>
            <person name="Tnah L.H."/>
            <person name="Lee C.T."/>
            <person name="Nishiyama T."/>
            <person name="Sese J."/>
            <person name="O'Brien M.J."/>
            <person name="Copetti D."/>
            <person name="Mohd Noor M.I."/>
            <person name="Ong R.C."/>
            <person name="Putra M."/>
            <person name="Sireger I.Z."/>
            <person name="Indrioko S."/>
            <person name="Kosugi Y."/>
            <person name="Izuno A."/>
            <person name="Isagi Y."/>
            <person name="Lee S.L."/>
            <person name="Shimizu K.K."/>
        </authorList>
    </citation>
    <scope>NUCLEOTIDE SEQUENCE [LARGE SCALE GENOMIC DNA]</scope>
    <source>
        <strain evidence="1">214</strain>
    </source>
</reference>
<name>A0AAV5JH53_9ROSI</name>
<protein>
    <submittedName>
        <fullName evidence="1">Uncharacterized protein</fullName>
    </submittedName>
</protein>
<evidence type="ECO:0000313" key="1">
    <source>
        <dbReference type="EMBL" id="GKV13943.1"/>
    </source>
</evidence>
<comment type="caution">
    <text evidence="1">The sequence shown here is derived from an EMBL/GenBank/DDBJ whole genome shotgun (WGS) entry which is preliminary data.</text>
</comment>
<dbReference type="AlphaFoldDB" id="A0AAV5JH53"/>
<accession>A0AAV5JH53</accession>
<proteinExistence type="predicted"/>
<keyword evidence="2" id="KW-1185">Reference proteome</keyword>
<gene>
    <name evidence="1" type="ORF">SLEP1_g24899</name>
</gene>
<evidence type="ECO:0000313" key="2">
    <source>
        <dbReference type="Proteomes" id="UP001054252"/>
    </source>
</evidence>
<sequence length="91" mass="10069">MRKVDGHLGWQGYLLCQTYNTSQVSTYLSQLSNTRILRESITHISAVDFDGGLHQGQEPIGSTIRSLNLSTCVFGVSHGLILLGVDFVRFN</sequence>
<dbReference type="Proteomes" id="UP001054252">
    <property type="component" value="Unassembled WGS sequence"/>
</dbReference>
<dbReference type="EMBL" id="BPVZ01000040">
    <property type="protein sequence ID" value="GKV13943.1"/>
    <property type="molecule type" value="Genomic_DNA"/>
</dbReference>
<organism evidence="1 2">
    <name type="scientific">Rubroshorea leprosula</name>
    <dbReference type="NCBI Taxonomy" id="152421"/>
    <lineage>
        <taxon>Eukaryota</taxon>
        <taxon>Viridiplantae</taxon>
        <taxon>Streptophyta</taxon>
        <taxon>Embryophyta</taxon>
        <taxon>Tracheophyta</taxon>
        <taxon>Spermatophyta</taxon>
        <taxon>Magnoliopsida</taxon>
        <taxon>eudicotyledons</taxon>
        <taxon>Gunneridae</taxon>
        <taxon>Pentapetalae</taxon>
        <taxon>rosids</taxon>
        <taxon>malvids</taxon>
        <taxon>Malvales</taxon>
        <taxon>Dipterocarpaceae</taxon>
        <taxon>Rubroshorea</taxon>
    </lineage>
</organism>